<organism evidence="2 3">
    <name type="scientific">Pontibacterium sinense</name>
    <dbReference type="NCBI Taxonomy" id="2781979"/>
    <lineage>
        <taxon>Bacteria</taxon>
        <taxon>Pseudomonadati</taxon>
        <taxon>Pseudomonadota</taxon>
        <taxon>Gammaproteobacteria</taxon>
        <taxon>Oceanospirillales</taxon>
        <taxon>Oceanospirillaceae</taxon>
        <taxon>Pontibacterium</taxon>
    </lineage>
</organism>
<keyword evidence="3" id="KW-1185">Reference proteome</keyword>
<name>A0A8J7FGV8_9GAMM</name>
<evidence type="ECO:0000256" key="1">
    <source>
        <dbReference type="SAM" id="MobiDB-lite"/>
    </source>
</evidence>
<dbReference type="RefSeq" id="WP_193954954.1">
    <property type="nucleotide sequence ID" value="NZ_JADEYS010000024.1"/>
</dbReference>
<proteinExistence type="predicted"/>
<protein>
    <submittedName>
        <fullName evidence="2">Uncharacterized protein</fullName>
    </submittedName>
</protein>
<reference evidence="2" key="1">
    <citation type="submission" date="2020-10" db="EMBL/GenBank/DDBJ databases">
        <title>Bacterium isolated from coastal waters sediment.</title>
        <authorList>
            <person name="Chen R.-J."/>
            <person name="Lu D.-C."/>
            <person name="Zhu K.-L."/>
            <person name="Du Z.-J."/>
        </authorList>
    </citation>
    <scope>NUCLEOTIDE SEQUENCE</scope>
    <source>
        <strain evidence="2">N1Y112</strain>
    </source>
</reference>
<accession>A0A8J7FGV8</accession>
<feature type="compositionally biased region" description="Basic and acidic residues" evidence="1">
    <location>
        <begin position="81"/>
        <end position="92"/>
    </location>
</feature>
<dbReference type="AlphaFoldDB" id="A0A8J7FGV8"/>
<feature type="region of interest" description="Disordered" evidence="1">
    <location>
        <begin position="46"/>
        <end position="92"/>
    </location>
</feature>
<dbReference type="Proteomes" id="UP000640333">
    <property type="component" value="Unassembled WGS sequence"/>
</dbReference>
<comment type="caution">
    <text evidence="2">The sequence shown here is derived from an EMBL/GenBank/DDBJ whole genome shotgun (WGS) entry which is preliminary data.</text>
</comment>
<sequence length="136" mass="15428">MRLALYLIAVSLSVTVLNGCASRSEPQPGPNFFRLDSDNPQRFSFTQEWDLPEQRERSEAAPSDGQKGERGRRGGHARKAERRDDDLIEEQRGEMSQQLLSALDDVLHSRNLCVSGYRVLDVQRQPARMTLVGECR</sequence>
<dbReference type="EMBL" id="JADEYS010000024">
    <property type="protein sequence ID" value="MBE9399259.1"/>
    <property type="molecule type" value="Genomic_DNA"/>
</dbReference>
<gene>
    <name evidence="2" type="ORF">IOQ59_18520</name>
</gene>
<evidence type="ECO:0000313" key="3">
    <source>
        <dbReference type="Proteomes" id="UP000640333"/>
    </source>
</evidence>
<evidence type="ECO:0000313" key="2">
    <source>
        <dbReference type="EMBL" id="MBE9399259.1"/>
    </source>
</evidence>